<dbReference type="AlphaFoldDB" id="A0A0P0J3E5"/>
<name>A0A0P0J3E5_9CARY</name>
<proteinExistence type="predicted"/>
<evidence type="ECO:0000256" key="9">
    <source>
        <dbReference type="SAM" id="SignalP"/>
    </source>
</evidence>
<evidence type="ECO:0000256" key="6">
    <source>
        <dbReference type="ARBA" id="ARBA00023022"/>
    </source>
</evidence>
<dbReference type="PRINTS" id="PR00451">
    <property type="entry name" value="CHITINBINDNG"/>
</dbReference>
<feature type="signal peptide" evidence="9">
    <location>
        <begin position="1"/>
        <end position="24"/>
    </location>
</feature>
<dbReference type="SUPFAM" id="SSF57016">
    <property type="entry name" value="Plant lectins/antimicrobial peptides"/>
    <property type="match status" value="1"/>
</dbReference>
<feature type="disulfide bond" evidence="8">
    <location>
        <begin position="33"/>
        <end position="45"/>
    </location>
</feature>
<keyword evidence="7 8" id="KW-1015">Disulfide bond</keyword>
<keyword evidence="5" id="KW-0611">Plant defense</keyword>
<dbReference type="GO" id="GO:0050832">
    <property type="term" value="P:defense response to fungus"/>
    <property type="evidence" value="ECO:0007669"/>
    <property type="project" value="UniProtKB-KW"/>
</dbReference>
<accession>A0A0P0J3E5</accession>
<evidence type="ECO:0000256" key="3">
    <source>
        <dbReference type="ARBA" id="ARBA00022669"/>
    </source>
</evidence>
<evidence type="ECO:0000256" key="4">
    <source>
        <dbReference type="ARBA" id="ARBA00022729"/>
    </source>
</evidence>
<feature type="disulfide bond" evidence="8">
    <location>
        <begin position="38"/>
        <end position="52"/>
    </location>
</feature>
<dbReference type="PROSITE" id="PS50941">
    <property type="entry name" value="CHIT_BIND_I_2"/>
    <property type="match status" value="1"/>
</dbReference>
<sequence>MMNMKKFLILMVVVALVMVEPSMGAGECNHGRCPSGLCCSQYGYCGTGPRYCGSAAEQRAALLQRTGSVTADTTDTTKAP</sequence>
<keyword evidence="2" id="KW-0295">Fungicide</keyword>
<dbReference type="Pfam" id="PF00187">
    <property type="entry name" value="Chitin_bind_1"/>
    <property type="match status" value="1"/>
</dbReference>
<evidence type="ECO:0000256" key="5">
    <source>
        <dbReference type="ARBA" id="ARBA00022821"/>
    </source>
</evidence>
<dbReference type="GO" id="GO:0008061">
    <property type="term" value="F:chitin binding"/>
    <property type="evidence" value="ECO:0007669"/>
    <property type="project" value="UniProtKB-UniRule"/>
</dbReference>
<keyword evidence="4 9" id="KW-0732">Signal</keyword>
<dbReference type="Gene3D" id="3.30.60.10">
    <property type="entry name" value="Endochitinase-like"/>
    <property type="match status" value="1"/>
</dbReference>
<comment type="caution">
    <text evidence="8">Lacks conserved residue(s) required for the propagation of feature annotation.</text>
</comment>
<dbReference type="InterPro" id="IPR018371">
    <property type="entry name" value="Chitin-binding_1_CS"/>
</dbReference>
<keyword evidence="1" id="KW-0929">Antimicrobial</keyword>
<dbReference type="EMBL" id="KT447468">
    <property type="protein sequence ID" value="ALK00913.1"/>
    <property type="molecule type" value="Genomic_DNA"/>
</dbReference>
<dbReference type="PROSITE" id="PS00026">
    <property type="entry name" value="CHIT_BIND_I_1"/>
    <property type="match status" value="1"/>
</dbReference>
<dbReference type="SMART" id="SM00270">
    <property type="entry name" value="ChtBD1"/>
    <property type="match status" value="1"/>
</dbReference>
<feature type="chain" id="PRO_5006049022" evidence="9">
    <location>
        <begin position="25"/>
        <end position="80"/>
    </location>
</feature>
<feature type="domain" description="Chitin-binding type-1" evidence="10">
    <location>
        <begin position="25"/>
        <end position="62"/>
    </location>
</feature>
<evidence type="ECO:0000256" key="1">
    <source>
        <dbReference type="ARBA" id="ARBA00022529"/>
    </source>
</evidence>
<dbReference type="GO" id="GO:0042742">
    <property type="term" value="P:defense response to bacterium"/>
    <property type="evidence" value="ECO:0007669"/>
    <property type="project" value="UniProtKB-KW"/>
</dbReference>
<dbReference type="InterPro" id="IPR001002">
    <property type="entry name" value="Chitin-bd_1"/>
</dbReference>
<evidence type="ECO:0000313" key="11">
    <source>
        <dbReference type="EMBL" id="ALK00913.1"/>
    </source>
</evidence>
<dbReference type="CDD" id="cd00035">
    <property type="entry name" value="ChtBD1"/>
    <property type="match status" value="1"/>
</dbReference>
<dbReference type="GO" id="GO:0031640">
    <property type="term" value="P:killing of cells of another organism"/>
    <property type="evidence" value="ECO:0007669"/>
    <property type="project" value="UniProtKB-KW"/>
</dbReference>
<evidence type="ECO:0000256" key="8">
    <source>
        <dbReference type="PROSITE-ProRule" id="PRU00261"/>
    </source>
</evidence>
<evidence type="ECO:0000256" key="7">
    <source>
        <dbReference type="ARBA" id="ARBA00023157"/>
    </source>
</evidence>
<evidence type="ECO:0000259" key="10">
    <source>
        <dbReference type="PROSITE" id="PS50941"/>
    </source>
</evidence>
<keyword evidence="6" id="KW-0044">Antibiotic</keyword>
<protein>
    <submittedName>
        <fullName evidence="11">6C-hevein-like peptide altide SG2</fullName>
    </submittedName>
</protein>
<dbReference type="InterPro" id="IPR036861">
    <property type="entry name" value="Endochitinase-like_sf"/>
</dbReference>
<organism evidence="11">
    <name type="scientific">Alternanthera sessilis</name>
    <dbReference type="NCBI Taxonomy" id="221762"/>
    <lineage>
        <taxon>Eukaryota</taxon>
        <taxon>Viridiplantae</taxon>
        <taxon>Streptophyta</taxon>
        <taxon>Embryophyta</taxon>
        <taxon>Tracheophyta</taxon>
        <taxon>Spermatophyta</taxon>
        <taxon>Magnoliopsida</taxon>
        <taxon>eudicotyledons</taxon>
        <taxon>Gunneridae</taxon>
        <taxon>Pentapetalae</taxon>
        <taxon>Caryophyllales</taxon>
        <taxon>Amaranthaceae</taxon>
        <taxon>Alternanthera</taxon>
    </lineage>
</organism>
<evidence type="ECO:0000256" key="2">
    <source>
        <dbReference type="ARBA" id="ARBA00022577"/>
    </source>
</evidence>
<dbReference type="FunFam" id="3.30.60.10:FF:000006">
    <property type="entry name" value="Agglutinin isolectin 1"/>
    <property type="match status" value="1"/>
</dbReference>
<reference evidence="11" key="1">
    <citation type="journal article" date="2015" name="Biochemistry">
        <title>Studies on the Chitin Binding Property of Novel Cysteine-Rich Peptides from Alternanthera sessilis.</title>
        <authorList>
            <person name="Kini S.G."/>
            <person name="Nguyen P.Q."/>
            <person name="Weissbach S."/>
            <person name="Mallagaray A."/>
            <person name="Shin J."/>
            <person name="Yoon H.S."/>
            <person name="Tam J.P."/>
        </authorList>
    </citation>
    <scope>NUCLEOTIDE SEQUENCE</scope>
</reference>
<keyword evidence="3 8" id="KW-0147">Chitin-binding</keyword>